<feature type="compositionally biased region" description="Polar residues" evidence="9">
    <location>
        <begin position="34"/>
        <end position="46"/>
    </location>
</feature>
<evidence type="ECO:0000256" key="4">
    <source>
        <dbReference type="ARBA" id="ARBA00023015"/>
    </source>
</evidence>
<feature type="region of interest" description="Disordered" evidence="9">
    <location>
        <begin position="234"/>
        <end position="278"/>
    </location>
</feature>
<keyword evidence="4" id="KW-0805">Transcription regulation</keyword>
<feature type="region of interest" description="Disordered" evidence="9">
    <location>
        <begin position="426"/>
        <end position="480"/>
    </location>
</feature>
<dbReference type="PANTHER" id="PTHR16062:SF19">
    <property type="entry name" value="PROTEIN POLYBROMO-1"/>
    <property type="match status" value="1"/>
</dbReference>
<dbReference type="PRINTS" id="PR00503">
    <property type="entry name" value="BROMODOMAIN"/>
</dbReference>
<dbReference type="CDD" id="cd04369">
    <property type="entry name" value="Bromodomain"/>
    <property type="match status" value="2"/>
</dbReference>
<evidence type="ECO:0000256" key="1">
    <source>
        <dbReference type="ARBA" id="ARBA00004123"/>
    </source>
</evidence>
<organism evidence="11 12">
    <name type="scientific">Microbotryum intermedium</name>
    <dbReference type="NCBI Taxonomy" id="269621"/>
    <lineage>
        <taxon>Eukaryota</taxon>
        <taxon>Fungi</taxon>
        <taxon>Dikarya</taxon>
        <taxon>Basidiomycota</taxon>
        <taxon>Pucciniomycotina</taxon>
        <taxon>Microbotryomycetes</taxon>
        <taxon>Microbotryales</taxon>
        <taxon>Microbotryaceae</taxon>
        <taxon>Microbotryum</taxon>
    </lineage>
</organism>
<evidence type="ECO:0000256" key="8">
    <source>
        <dbReference type="PROSITE-ProRule" id="PRU00035"/>
    </source>
</evidence>
<evidence type="ECO:0000259" key="10">
    <source>
        <dbReference type="PROSITE" id="PS50014"/>
    </source>
</evidence>
<dbReference type="GO" id="GO:0006368">
    <property type="term" value="P:transcription elongation by RNA polymerase II"/>
    <property type="evidence" value="ECO:0007669"/>
    <property type="project" value="TreeGrafter"/>
</dbReference>
<dbReference type="Proteomes" id="UP000198372">
    <property type="component" value="Unassembled WGS sequence"/>
</dbReference>
<comment type="subcellular location">
    <subcellularLocation>
        <location evidence="1">Nucleus</location>
    </subcellularLocation>
</comment>
<evidence type="ECO:0000256" key="2">
    <source>
        <dbReference type="ARBA" id="ARBA00022737"/>
    </source>
</evidence>
<keyword evidence="3" id="KW-0156">Chromatin regulator</keyword>
<dbReference type="SMART" id="SM00297">
    <property type="entry name" value="BROMO"/>
    <property type="match status" value="2"/>
</dbReference>
<dbReference type="PROSITE" id="PS00633">
    <property type="entry name" value="BROMODOMAIN_1"/>
    <property type="match status" value="1"/>
</dbReference>
<dbReference type="Pfam" id="PF00439">
    <property type="entry name" value="Bromodomain"/>
    <property type="match status" value="2"/>
</dbReference>
<dbReference type="EMBL" id="FMSP01000002">
    <property type="protein sequence ID" value="SCV67861.1"/>
    <property type="molecule type" value="Genomic_DNA"/>
</dbReference>
<dbReference type="InterPro" id="IPR001487">
    <property type="entry name" value="Bromodomain"/>
</dbReference>
<feature type="compositionally biased region" description="Acidic residues" evidence="9">
    <location>
        <begin position="443"/>
        <end position="460"/>
    </location>
</feature>
<protein>
    <submittedName>
        <fullName evidence="11">BQ2448_5472 protein</fullName>
    </submittedName>
</protein>
<dbReference type="InterPro" id="IPR037382">
    <property type="entry name" value="Rsc/polybromo"/>
</dbReference>
<gene>
    <name evidence="11" type="ORF">BQ2448_5472</name>
</gene>
<feature type="region of interest" description="Disordered" evidence="9">
    <location>
        <begin position="24"/>
        <end position="46"/>
    </location>
</feature>
<keyword evidence="5 8" id="KW-0103">Bromodomain</keyword>
<keyword evidence="6" id="KW-0804">Transcription</keyword>
<dbReference type="SUPFAM" id="SSF47370">
    <property type="entry name" value="Bromodomain"/>
    <property type="match status" value="2"/>
</dbReference>
<evidence type="ECO:0000256" key="9">
    <source>
        <dbReference type="SAM" id="MobiDB-lite"/>
    </source>
</evidence>
<feature type="compositionally biased region" description="Polar residues" evidence="9">
    <location>
        <begin position="250"/>
        <end position="268"/>
    </location>
</feature>
<feature type="domain" description="Bromo" evidence="10">
    <location>
        <begin position="297"/>
        <end position="367"/>
    </location>
</feature>
<dbReference type="InterPro" id="IPR018359">
    <property type="entry name" value="Bromodomain_CS"/>
</dbReference>
<feature type="domain" description="Bromo" evidence="10">
    <location>
        <begin position="139"/>
        <end position="209"/>
    </location>
</feature>
<dbReference type="PANTHER" id="PTHR16062">
    <property type="entry name" value="SWI/SNF-RELATED"/>
    <property type="match status" value="1"/>
</dbReference>
<sequence>MDGLTPGGKKMRGVDTSLIIEGSRKRSRVLASPEPSNHSQSQSQASVPFNHSQSYTLCVLGANAHLGRSSRAHTCSCKLTPSRSRWLSGWAHAVANEPSELLDLRKRGMALYDKICSQHDPYHLDLYLMVNSALDNTRPTRPIHLDFMRLPSRTDYPDYYEVIKKPIDLITIKDRLEKLEYRSVLEIKDDFNQLFVNAKRYNAPGLSIFLDAKALHKVLKDTFASWTGEAVPLDDDDVDGDARTEGHVNQHASNSYQPSPLASSSTPTGAGGARRGPTLRPWLKRRFDELTQDVDPLGRRYSNSFWTLPDRKEWVDYYKIITSPIAFDQIRNKIEKRIYTTVAAYVQDVELLLNNALFFNQDSSSIWKDANYLQLKFLEVMKEQPPEFVPPRTYNTVKRRKEAELRAKGLSLSSSSVSMNELKYERGRGVSAGHGVSGSEPPEGIEDDAPSEDDDGDEEAERAMPPGDGRVPHHYGQPPRPLPMQVPMPVTLPPTSGHPSAFVPTAATSVGSPYPSAAAPVDSPAAMPNSAVGSPMPFNGNGVLPTFPPPLSGVSTPSVVPTSGSSADRLVAKVTGSDKPSPLSYLLLRPISSINSIPAESTPTPKPLVMIPTSTVRQHFLSLPVDTERVEITPVLPPEHLGNVPMRVYVRGTGPELRCDEILTTTTKGKKAAASTLGGPGHSVTEGRKSWNVVLGPRIAEAYGVGLGVVEVVVGEGKEGEGEVYRCFLRR</sequence>
<dbReference type="STRING" id="269621.A0A238F704"/>
<dbReference type="AlphaFoldDB" id="A0A238F704"/>
<name>A0A238F704_9BASI</name>
<evidence type="ECO:0000313" key="12">
    <source>
        <dbReference type="Proteomes" id="UP000198372"/>
    </source>
</evidence>
<accession>A0A238F704</accession>
<dbReference type="GO" id="GO:0006338">
    <property type="term" value="P:chromatin remodeling"/>
    <property type="evidence" value="ECO:0007669"/>
    <property type="project" value="InterPro"/>
</dbReference>
<evidence type="ECO:0000256" key="7">
    <source>
        <dbReference type="ARBA" id="ARBA00023242"/>
    </source>
</evidence>
<keyword evidence="12" id="KW-1185">Reference proteome</keyword>
<dbReference type="Gene3D" id="1.20.920.10">
    <property type="entry name" value="Bromodomain-like"/>
    <property type="match status" value="2"/>
</dbReference>
<keyword evidence="7" id="KW-0539">Nucleus</keyword>
<proteinExistence type="predicted"/>
<evidence type="ECO:0000256" key="5">
    <source>
        <dbReference type="ARBA" id="ARBA00023117"/>
    </source>
</evidence>
<evidence type="ECO:0000256" key="6">
    <source>
        <dbReference type="ARBA" id="ARBA00023163"/>
    </source>
</evidence>
<dbReference type="OrthoDB" id="6017at2759"/>
<dbReference type="GO" id="GO:0003682">
    <property type="term" value="F:chromatin binding"/>
    <property type="evidence" value="ECO:0007669"/>
    <property type="project" value="TreeGrafter"/>
</dbReference>
<dbReference type="InterPro" id="IPR036427">
    <property type="entry name" value="Bromodomain-like_sf"/>
</dbReference>
<dbReference type="PROSITE" id="PS50014">
    <property type="entry name" value="BROMODOMAIN_2"/>
    <property type="match status" value="2"/>
</dbReference>
<keyword evidence="2" id="KW-0677">Repeat</keyword>
<reference evidence="12" key="1">
    <citation type="submission" date="2016-09" db="EMBL/GenBank/DDBJ databases">
        <authorList>
            <person name="Jeantristanb JTB J.-T."/>
            <person name="Ricardo R."/>
        </authorList>
    </citation>
    <scope>NUCLEOTIDE SEQUENCE [LARGE SCALE GENOMIC DNA]</scope>
</reference>
<evidence type="ECO:0000256" key="3">
    <source>
        <dbReference type="ARBA" id="ARBA00022853"/>
    </source>
</evidence>
<dbReference type="GO" id="GO:0016586">
    <property type="term" value="C:RSC-type complex"/>
    <property type="evidence" value="ECO:0007669"/>
    <property type="project" value="InterPro"/>
</dbReference>
<evidence type="ECO:0000313" key="11">
    <source>
        <dbReference type="EMBL" id="SCV67861.1"/>
    </source>
</evidence>